<evidence type="ECO:0000313" key="1">
    <source>
        <dbReference type="EMBL" id="CAI3974642.1"/>
    </source>
</evidence>
<evidence type="ECO:0000313" key="3">
    <source>
        <dbReference type="Proteomes" id="UP001152797"/>
    </source>
</evidence>
<dbReference type="EMBL" id="CAMXCT010000147">
    <property type="protein sequence ID" value="CAI3974642.1"/>
    <property type="molecule type" value="Genomic_DNA"/>
</dbReference>
<comment type="caution">
    <text evidence="1">The sequence shown here is derived from an EMBL/GenBank/DDBJ whole genome shotgun (WGS) entry which is preliminary data.</text>
</comment>
<dbReference type="EMBL" id="CAMXCT030000147">
    <property type="protein sequence ID" value="CAL4761954.1"/>
    <property type="molecule type" value="Genomic_DNA"/>
</dbReference>
<organism evidence="1">
    <name type="scientific">Cladocopium goreaui</name>
    <dbReference type="NCBI Taxonomy" id="2562237"/>
    <lineage>
        <taxon>Eukaryota</taxon>
        <taxon>Sar</taxon>
        <taxon>Alveolata</taxon>
        <taxon>Dinophyceae</taxon>
        <taxon>Suessiales</taxon>
        <taxon>Symbiodiniaceae</taxon>
        <taxon>Cladocopium</taxon>
    </lineage>
</organism>
<reference evidence="2" key="2">
    <citation type="submission" date="2024-04" db="EMBL/GenBank/DDBJ databases">
        <authorList>
            <person name="Chen Y."/>
            <person name="Shah S."/>
            <person name="Dougan E. K."/>
            <person name="Thang M."/>
            <person name="Chan C."/>
        </authorList>
    </citation>
    <scope>NUCLEOTIDE SEQUENCE [LARGE SCALE GENOMIC DNA]</scope>
</reference>
<proteinExistence type="predicted"/>
<accession>A0A9P1BJQ5</accession>
<reference evidence="1" key="1">
    <citation type="submission" date="2022-10" db="EMBL/GenBank/DDBJ databases">
        <authorList>
            <person name="Chen Y."/>
            <person name="Dougan E. K."/>
            <person name="Chan C."/>
            <person name="Rhodes N."/>
            <person name="Thang M."/>
        </authorList>
    </citation>
    <scope>NUCLEOTIDE SEQUENCE</scope>
</reference>
<gene>
    <name evidence="1" type="ORF">C1SCF055_LOCUS3029</name>
</gene>
<protein>
    <submittedName>
        <fullName evidence="1">Uncharacterized protein</fullName>
    </submittedName>
</protein>
<evidence type="ECO:0000313" key="2">
    <source>
        <dbReference type="EMBL" id="CAL1128017.1"/>
    </source>
</evidence>
<dbReference type="AlphaFoldDB" id="A0A9P1BJQ5"/>
<sequence>MVSSASNRAAITSEKDGMQSTRRNLGVCHTLIQRWNVALSLRIVSTSNSTAITSYKRRMNNTSNTTCRHLGVCHAVVDRWNVASVPSASNCTAISSKKYCVTTTRRNLGVCHPLI</sequence>
<name>A0A9P1BJQ5_9DINO</name>
<dbReference type="Proteomes" id="UP001152797">
    <property type="component" value="Unassembled WGS sequence"/>
</dbReference>
<dbReference type="EMBL" id="CAMXCT020000147">
    <property type="protein sequence ID" value="CAL1128017.1"/>
    <property type="molecule type" value="Genomic_DNA"/>
</dbReference>
<keyword evidence="3" id="KW-1185">Reference proteome</keyword>